<keyword evidence="5" id="KW-1185">Reference proteome</keyword>
<feature type="compositionally biased region" description="Low complexity" evidence="1">
    <location>
        <begin position="223"/>
        <end position="280"/>
    </location>
</feature>
<evidence type="ECO:0008006" key="6">
    <source>
        <dbReference type="Google" id="ProtNLM"/>
    </source>
</evidence>
<keyword evidence="2" id="KW-1133">Transmembrane helix</keyword>
<name>A0A8S1DZT6_9INSE</name>
<evidence type="ECO:0000256" key="2">
    <source>
        <dbReference type="SAM" id="Phobius"/>
    </source>
</evidence>
<keyword evidence="2" id="KW-0812">Transmembrane</keyword>
<evidence type="ECO:0000313" key="5">
    <source>
        <dbReference type="Proteomes" id="UP000494165"/>
    </source>
</evidence>
<dbReference type="AlphaFoldDB" id="A0A8S1DZT6"/>
<protein>
    <recommendedName>
        <fullName evidence="6">MAM domain-containing protein</fullName>
    </recommendedName>
</protein>
<feature type="region of interest" description="Disordered" evidence="1">
    <location>
        <begin position="174"/>
        <end position="302"/>
    </location>
</feature>
<keyword evidence="2" id="KW-0472">Membrane</keyword>
<organism evidence="4 5">
    <name type="scientific">Cloeon dipterum</name>
    <dbReference type="NCBI Taxonomy" id="197152"/>
    <lineage>
        <taxon>Eukaryota</taxon>
        <taxon>Metazoa</taxon>
        <taxon>Ecdysozoa</taxon>
        <taxon>Arthropoda</taxon>
        <taxon>Hexapoda</taxon>
        <taxon>Insecta</taxon>
        <taxon>Pterygota</taxon>
        <taxon>Palaeoptera</taxon>
        <taxon>Ephemeroptera</taxon>
        <taxon>Pisciforma</taxon>
        <taxon>Baetidae</taxon>
        <taxon>Cloeon</taxon>
    </lineage>
</organism>
<sequence>MKSFPLAIICLISLTCPVFGEFFDFSNGKPEGINSNCPPSGPFPGTWTEEDASQYETATSGPLTGKVLVSGRGVQSCLTTENSIVIEGNYSFQMSVYMPVAQNLQFKIIVFIVDELDTSTPVTMMRGSDKNEDWFSVDVTVPASLTYPNNYKVEIWVTTDIDFVAIRWFGISDETLPPPEAPMTTESTTENSTTENTTETSDSTDATTETTENTTDTTEEITTDATTSGISDTTEGTTEITTTESSQETTYSTEQTTEFFTTEVTETSDTTVNTQTTTETTENETTERTTTTTTAPPPPPSDGQIFPELWSVLFGISFGMLIMCLIFLSMFCCWWIIMAKKKKSNHSREEPHMAPLPRLEVLSERSNSRPMRITASESVWDNGHSRNWARR</sequence>
<gene>
    <name evidence="4" type="ORF">CLODIP_2_CD03107</name>
</gene>
<dbReference type="EMBL" id="CADEPI010000427">
    <property type="protein sequence ID" value="CAB3385689.1"/>
    <property type="molecule type" value="Genomic_DNA"/>
</dbReference>
<evidence type="ECO:0000256" key="3">
    <source>
        <dbReference type="SAM" id="SignalP"/>
    </source>
</evidence>
<feature type="transmembrane region" description="Helical" evidence="2">
    <location>
        <begin position="309"/>
        <end position="337"/>
    </location>
</feature>
<comment type="caution">
    <text evidence="4">The sequence shown here is derived from an EMBL/GenBank/DDBJ whole genome shotgun (WGS) entry which is preliminary data.</text>
</comment>
<feature type="chain" id="PRO_5035889477" description="MAM domain-containing protein" evidence="3">
    <location>
        <begin position="21"/>
        <end position="391"/>
    </location>
</feature>
<keyword evidence="3" id="KW-0732">Signal</keyword>
<feature type="signal peptide" evidence="3">
    <location>
        <begin position="1"/>
        <end position="20"/>
    </location>
</feature>
<evidence type="ECO:0000256" key="1">
    <source>
        <dbReference type="SAM" id="MobiDB-lite"/>
    </source>
</evidence>
<accession>A0A8S1DZT6</accession>
<evidence type="ECO:0000313" key="4">
    <source>
        <dbReference type="EMBL" id="CAB3385689.1"/>
    </source>
</evidence>
<proteinExistence type="predicted"/>
<dbReference type="Proteomes" id="UP000494165">
    <property type="component" value="Unassembled WGS sequence"/>
</dbReference>
<reference evidence="4 5" key="1">
    <citation type="submission" date="2020-04" db="EMBL/GenBank/DDBJ databases">
        <authorList>
            <person name="Alioto T."/>
            <person name="Alioto T."/>
            <person name="Gomez Garrido J."/>
        </authorList>
    </citation>
    <scope>NUCLEOTIDE SEQUENCE [LARGE SCALE GENOMIC DNA]</scope>
</reference>
<feature type="compositionally biased region" description="Low complexity" evidence="1">
    <location>
        <begin position="184"/>
        <end position="216"/>
    </location>
</feature>